<dbReference type="InterPro" id="IPR003313">
    <property type="entry name" value="AraC-bd"/>
</dbReference>
<keyword evidence="1" id="KW-0805">Transcription regulation</keyword>
<dbReference type="SUPFAM" id="SSF46689">
    <property type="entry name" value="Homeodomain-like"/>
    <property type="match status" value="1"/>
</dbReference>
<proteinExistence type="predicted"/>
<name>A0A927CH16_9BACL</name>
<dbReference type="InterPro" id="IPR009057">
    <property type="entry name" value="Homeodomain-like_sf"/>
</dbReference>
<evidence type="ECO:0000256" key="1">
    <source>
        <dbReference type="ARBA" id="ARBA00023015"/>
    </source>
</evidence>
<dbReference type="GO" id="GO:0003700">
    <property type="term" value="F:DNA-binding transcription factor activity"/>
    <property type="evidence" value="ECO:0007669"/>
    <property type="project" value="InterPro"/>
</dbReference>
<dbReference type="SUPFAM" id="SSF51215">
    <property type="entry name" value="Regulatory protein AraC"/>
    <property type="match status" value="1"/>
</dbReference>
<feature type="domain" description="HTH araC/xylS-type" evidence="4">
    <location>
        <begin position="177"/>
        <end position="278"/>
    </location>
</feature>
<dbReference type="PROSITE" id="PS01124">
    <property type="entry name" value="HTH_ARAC_FAMILY_2"/>
    <property type="match status" value="1"/>
</dbReference>
<evidence type="ECO:0000256" key="3">
    <source>
        <dbReference type="ARBA" id="ARBA00023163"/>
    </source>
</evidence>
<keyword evidence="6" id="KW-1185">Reference proteome</keyword>
<dbReference type="EMBL" id="JACXJA010000047">
    <property type="protein sequence ID" value="MBD2865796.1"/>
    <property type="molecule type" value="Genomic_DNA"/>
</dbReference>
<evidence type="ECO:0000313" key="5">
    <source>
        <dbReference type="EMBL" id="MBD2865796.1"/>
    </source>
</evidence>
<sequence>MSILTLHTQHIMEPYEDARFALPPRFGYWSIPHTHDFYEIFLVAAGTVTHVVNNIRQVLPAGTLTFVRPHDVHSFEKNGSGDICYMNVNFRASTIMHAFDYLGSGFKSERLNESPLPPMLSVSPEDIEQTLGLYKRTVALLTHSPSTDTTPVRAFLMEMLLRFFYPQMEQTDMTGPRWLSELLEEMDNENSLAEGLTRMQRLSPVSTEHLCRTMKKHIGKTPTEWINERRLRAAASRLTVSTDEIAAICFDIGFNSLSYFYTLFCKQYGMSPNVYRRNKQQI</sequence>
<evidence type="ECO:0000259" key="4">
    <source>
        <dbReference type="PROSITE" id="PS01124"/>
    </source>
</evidence>
<dbReference type="RefSeq" id="WP_190931416.1">
    <property type="nucleotide sequence ID" value="NZ_JACXJA010000047.1"/>
</dbReference>
<dbReference type="Proteomes" id="UP000639396">
    <property type="component" value="Unassembled WGS sequence"/>
</dbReference>
<dbReference type="PANTHER" id="PTHR43280">
    <property type="entry name" value="ARAC-FAMILY TRANSCRIPTIONAL REGULATOR"/>
    <property type="match status" value="1"/>
</dbReference>
<dbReference type="SMART" id="SM00342">
    <property type="entry name" value="HTH_ARAC"/>
    <property type="match status" value="1"/>
</dbReference>
<evidence type="ECO:0000313" key="6">
    <source>
        <dbReference type="Proteomes" id="UP000639396"/>
    </source>
</evidence>
<dbReference type="GO" id="GO:0043565">
    <property type="term" value="F:sequence-specific DNA binding"/>
    <property type="evidence" value="ECO:0007669"/>
    <property type="project" value="InterPro"/>
</dbReference>
<dbReference type="Pfam" id="PF12833">
    <property type="entry name" value="HTH_18"/>
    <property type="match status" value="1"/>
</dbReference>
<dbReference type="Pfam" id="PF02311">
    <property type="entry name" value="AraC_binding"/>
    <property type="match status" value="1"/>
</dbReference>
<dbReference type="PANTHER" id="PTHR43280:SF2">
    <property type="entry name" value="HTH-TYPE TRANSCRIPTIONAL REGULATOR EXSA"/>
    <property type="match status" value="1"/>
</dbReference>
<comment type="caution">
    <text evidence="5">The sequence shown here is derived from an EMBL/GenBank/DDBJ whole genome shotgun (WGS) entry which is preliminary data.</text>
</comment>
<organism evidence="5 6">
    <name type="scientific">Paenibacillus oceani</name>
    <dbReference type="NCBI Taxonomy" id="2772510"/>
    <lineage>
        <taxon>Bacteria</taxon>
        <taxon>Bacillati</taxon>
        <taxon>Bacillota</taxon>
        <taxon>Bacilli</taxon>
        <taxon>Bacillales</taxon>
        <taxon>Paenibacillaceae</taxon>
        <taxon>Paenibacillus</taxon>
    </lineage>
</organism>
<protein>
    <submittedName>
        <fullName evidence="5">Helix-turn-helix domain-containing protein</fullName>
    </submittedName>
</protein>
<accession>A0A927CH16</accession>
<keyword evidence="2" id="KW-0238">DNA-binding</keyword>
<dbReference type="InterPro" id="IPR014710">
    <property type="entry name" value="RmlC-like_jellyroll"/>
</dbReference>
<dbReference type="Gene3D" id="2.60.120.10">
    <property type="entry name" value="Jelly Rolls"/>
    <property type="match status" value="1"/>
</dbReference>
<reference evidence="5" key="1">
    <citation type="submission" date="2020-09" db="EMBL/GenBank/DDBJ databases">
        <title>A novel bacterium of genus Paenibacillus, isolated from South China Sea.</title>
        <authorList>
            <person name="Huang H."/>
            <person name="Mo K."/>
            <person name="Hu Y."/>
        </authorList>
    </citation>
    <scope>NUCLEOTIDE SEQUENCE</scope>
    <source>
        <strain evidence="5">IB182363</strain>
    </source>
</reference>
<gene>
    <name evidence="5" type="ORF">IDH45_27825</name>
</gene>
<dbReference type="InterPro" id="IPR037923">
    <property type="entry name" value="HTH-like"/>
</dbReference>
<dbReference type="AlphaFoldDB" id="A0A927CH16"/>
<evidence type="ECO:0000256" key="2">
    <source>
        <dbReference type="ARBA" id="ARBA00023125"/>
    </source>
</evidence>
<dbReference type="InterPro" id="IPR018060">
    <property type="entry name" value="HTH_AraC"/>
</dbReference>
<dbReference type="Gene3D" id="1.10.10.60">
    <property type="entry name" value="Homeodomain-like"/>
    <property type="match status" value="2"/>
</dbReference>
<keyword evidence="3" id="KW-0804">Transcription</keyword>